<dbReference type="GeneID" id="97238262"/>
<protein>
    <submittedName>
        <fullName evidence="2">Phosphodiesterase</fullName>
    </submittedName>
</protein>
<dbReference type="STRING" id="38300.SPRI_0658"/>
<proteinExistence type="predicted"/>
<dbReference type="Proteomes" id="UP000060513">
    <property type="component" value="Chromosome"/>
</dbReference>
<dbReference type="EMBL" id="CP011340">
    <property type="protein sequence ID" value="ALC18964.1"/>
    <property type="molecule type" value="Genomic_DNA"/>
</dbReference>
<dbReference type="AlphaFoldDB" id="A0A0M4D701"/>
<dbReference type="PATRIC" id="fig|38300.4.peg.705"/>
<dbReference type="KEGG" id="spri:SPRI_0658"/>
<reference evidence="2 3" key="1">
    <citation type="submission" date="2015-08" db="EMBL/GenBank/DDBJ databases">
        <title>Genome sequence of the pristinamycin over-producing bacterium Streptomyces pristinaespiralis HCCB10218.</title>
        <authorList>
            <person name="Tian J."/>
            <person name="Yang J."/>
            <person name="Li L."/>
            <person name="Ruan L."/>
            <person name="Wei W."/>
            <person name="Zheng G."/>
            <person name="Wei Z."/>
            <person name="Yang S."/>
            <person name="Ge M."/>
            <person name="Jiang W."/>
            <person name="Lu Y."/>
        </authorList>
    </citation>
    <scope>NUCLEOTIDE SEQUENCE [LARGE SCALE GENOMIC DNA]</scope>
    <source>
        <strain evidence="2 3">HCCB 10218</strain>
    </source>
</reference>
<feature type="region of interest" description="Disordered" evidence="1">
    <location>
        <begin position="1"/>
        <end position="28"/>
    </location>
</feature>
<evidence type="ECO:0000313" key="3">
    <source>
        <dbReference type="Proteomes" id="UP000060513"/>
    </source>
</evidence>
<gene>
    <name evidence="2" type="ORF">SPRI_0658</name>
</gene>
<dbReference type="RefSeq" id="WP_234020314.1">
    <property type="nucleotide sequence ID" value="NZ_CP011340.1"/>
</dbReference>
<accession>A0A0M4D701</accession>
<sequence>MTSHTPTGRIPTRHTSTRHTSGAGTKLPVGVRLAARAARGIARRRHAPALHPFGVSCNGVLEIQPAGPPWGEPWLDDPGVHQVRLRWSRAAGLPGRLPDALGLAVRVADAGGPDRPLDLLLTSSGSGPRTRHLPRPRLDALAGPYSTLLPYRIGDREGTLAAHPVVTSPFAPSDLAGLHRTLQAGPVTFHLCAAQPGQAWRALGTLTTGPPHDLPAEDTVSYDPYLNRLPHLHPTGRLGKLREAAYAGSRAGRRADRPKP</sequence>
<evidence type="ECO:0000256" key="1">
    <source>
        <dbReference type="SAM" id="MobiDB-lite"/>
    </source>
</evidence>
<organism evidence="2">
    <name type="scientific">Streptomyces pristinaespiralis</name>
    <dbReference type="NCBI Taxonomy" id="38300"/>
    <lineage>
        <taxon>Bacteria</taxon>
        <taxon>Bacillati</taxon>
        <taxon>Actinomycetota</taxon>
        <taxon>Actinomycetes</taxon>
        <taxon>Kitasatosporales</taxon>
        <taxon>Streptomycetaceae</taxon>
        <taxon>Streptomyces</taxon>
    </lineage>
</organism>
<dbReference type="GO" id="GO:0020037">
    <property type="term" value="F:heme binding"/>
    <property type="evidence" value="ECO:0007669"/>
    <property type="project" value="InterPro"/>
</dbReference>
<dbReference type="SUPFAM" id="SSF56634">
    <property type="entry name" value="Heme-dependent catalase-like"/>
    <property type="match status" value="1"/>
</dbReference>
<dbReference type="InterPro" id="IPR020835">
    <property type="entry name" value="Catalase_sf"/>
</dbReference>
<name>A0A0M4D701_STRPR</name>
<evidence type="ECO:0000313" key="2">
    <source>
        <dbReference type="EMBL" id="ALC18964.1"/>
    </source>
</evidence>